<dbReference type="InterPro" id="IPR013022">
    <property type="entry name" value="Xyl_isomerase-like_TIM-brl"/>
</dbReference>
<dbReference type="PANTHER" id="PTHR12110:SF53">
    <property type="entry name" value="BLR5974 PROTEIN"/>
    <property type="match status" value="1"/>
</dbReference>
<dbReference type="InterPro" id="IPR036237">
    <property type="entry name" value="Xyl_isomerase-like_sf"/>
</dbReference>
<protein>
    <submittedName>
        <fullName evidence="2">Deoxyribonuclease-4</fullName>
    </submittedName>
</protein>
<dbReference type="EMBL" id="PQFZ01000003">
    <property type="protein sequence ID" value="POR54065.1"/>
    <property type="molecule type" value="Genomic_DNA"/>
</dbReference>
<gene>
    <name evidence="2" type="ORF">CYD53_103162</name>
</gene>
<accession>A0A2S4MHF8</accession>
<dbReference type="InterPro" id="IPR050312">
    <property type="entry name" value="IolE/XylAMocC-like"/>
</dbReference>
<dbReference type="Gene3D" id="3.20.20.150">
    <property type="entry name" value="Divalent-metal-dependent TIM barrel enzymes"/>
    <property type="match status" value="1"/>
</dbReference>
<organism evidence="2 3">
    <name type="scientific">Bosea psychrotolerans</name>
    <dbReference type="NCBI Taxonomy" id="1871628"/>
    <lineage>
        <taxon>Bacteria</taxon>
        <taxon>Pseudomonadati</taxon>
        <taxon>Pseudomonadota</taxon>
        <taxon>Alphaproteobacteria</taxon>
        <taxon>Hyphomicrobiales</taxon>
        <taxon>Boseaceae</taxon>
        <taxon>Bosea</taxon>
    </lineage>
</organism>
<dbReference type="Pfam" id="PF01261">
    <property type="entry name" value="AP_endonuc_2"/>
    <property type="match status" value="1"/>
</dbReference>
<proteinExistence type="predicted"/>
<name>A0A2S4MHF8_9HYPH</name>
<evidence type="ECO:0000313" key="3">
    <source>
        <dbReference type="Proteomes" id="UP000236919"/>
    </source>
</evidence>
<dbReference type="Proteomes" id="UP000236919">
    <property type="component" value="Unassembled WGS sequence"/>
</dbReference>
<sequence length="281" mass="30075">MFRLAAHTFGFVWRESAEAAFEQIAQAGFSQVQLMAAPPHFDSWREDHERTRCLRGILDRSGMTLLAADLASSDINLASASPDVVAFAVDAYRRAIMRCAELGAPWVCVGSGRGHALLADANTRLMETFRPAFLAIVEAARRQGIAVILENHPQGLLADAGTIERFLRQEGLDDVPVIYDVANAVAIGEDPVEGLRLLGSRLGIVHVSDSPAGQWRHDPIGSGDVDFAAIGARLAELGYMGPVVLEILSDRPLNGLIDGARALAAAGWAFSDALPRSILAA</sequence>
<reference evidence="2 3" key="1">
    <citation type="submission" date="2018-01" db="EMBL/GenBank/DDBJ databases">
        <title>Genomic Encyclopedia of Type Strains, Phase III (KMG-III): the genomes of soil and plant-associated and newly described type strains.</title>
        <authorList>
            <person name="Whitman W."/>
        </authorList>
    </citation>
    <scope>NUCLEOTIDE SEQUENCE [LARGE SCALE GENOMIC DNA]</scope>
    <source>
        <strain evidence="2 3">1131</strain>
    </source>
</reference>
<dbReference type="PANTHER" id="PTHR12110">
    <property type="entry name" value="HYDROXYPYRUVATE ISOMERASE"/>
    <property type="match status" value="1"/>
</dbReference>
<dbReference type="OrthoDB" id="8016886at2"/>
<dbReference type="RefSeq" id="WP_103717278.1">
    <property type="nucleotide sequence ID" value="NZ_PQFZ01000003.1"/>
</dbReference>
<keyword evidence="3" id="KW-1185">Reference proteome</keyword>
<dbReference type="SUPFAM" id="SSF51658">
    <property type="entry name" value="Xylose isomerase-like"/>
    <property type="match status" value="1"/>
</dbReference>
<comment type="caution">
    <text evidence="2">The sequence shown here is derived from an EMBL/GenBank/DDBJ whole genome shotgun (WGS) entry which is preliminary data.</text>
</comment>
<feature type="domain" description="Xylose isomerase-like TIM barrel" evidence="1">
    <location>
        <begin position="21"/>
        <end position="262"/>
    </location>
</feature>
<dbReference type="AlphaFoldDB" id="A0A2S4MHF8"/>
<evidence type="ECO:0000259" key="1">
    <source>
        <dbReference type="Pfam" id="PF01261"/>
    </source>
</evidence>
<evidence type="ECO:0000313" key="2">
    <source>
        <dbReference type="EMBL" id="POR54065.1"/>
    </source>
</evidence>